<accession>A0A5N6E2V8</accession>
<sequence>MLKARGKYNMTGTHVAAKGQWMTERWEYHDYEKNLQVLDRVDTFLINEEKGKIEVMLVNYNVYEFKRIEDPERPPKMAHNWTPV</sequence>
<proteinExistence type="predicted"/>
<protein>
    <submittedName>
        <fullName evidence="1">Uncharacterized protein</fullName>
    </submittedName>
</protein>
<dbReference type="Proteomes" id="UP000326532">
    <property type="component" value="Unassembled WGS sequence"/>
</dbReference>
<reference evidence="1 2" key="1">
    <citation type="submission" date="2019-04" db="EMBL/GenBank/DDBJ databases">
        <title>Fungal friends and foes A comparative genomics study of 23 Aspergillus species from section Flavi.</title>
        <authorList>
            <consortium name="DOE Joint Genome Institute"/>
            <person name="Kjaerbolling I."/>
            <person name="Vesth T.C."/>
            <person name="Frisvad J.C."/>
            <person name="Nybo J.L."/>
            <person name="Theobald S."/>
            <person name="Kildgaard S."/>
            <person name="Petersen T.I."/>
            <person name="Kuo A."/>
            <person name="Sato A."/>
            <person name="Lyhne E.K."/>
            <person name="Kogle M.E."/>
            <person name="Wiebenga A."/>
            <person name="Kun R.S."/>
            <person name="Lubbers R.J."/>
            <person name="Makela M.R."/>
            <person name="Barry K."/>
            <person name="Chovatia M."/>
            <person name="Clum A."/>
            <person name="Daum C."/>
            <person name="Haridas S."/>
            <person name="He G."/>
            <person name="LaButti K."/>
            <person name="Lipzen A."/>
            <person name="Mondo S."/>
            <person name="Pangilinan J."/>
            <person name="Riley R."/>
            <person name="Salamov A."/>
            <person name="Simmons B.A."/>
            <person name="Magnuson J.K."/>
            <person name="Henrissat B."/>
            <person name="Mortensen U.H."/>
            <person name="Larsen T.O."/>
            <person name="De vries R.P."/>
            <person name="Grigoriev I.V."/>
            <person name="Machida M."/>
            <person name="Baker S.E."/>
            <person name="Andersen M.R."/>
        </authorList>
    </citation>
    <scope>NUCLEOTIDE SEQUENCE [LARGE SCALE GENOMIC DNA]</scope>
    <source>
        <strain evidence="1 2">CBS 117618</strain>
    </source>
</reference>
<evidence type="ECO:0000313" key="1">
    <source>
        <dbReference type="EMBL" id="KAB8211862.1"/>
    </source>
</evidence>
<keyword evidence="2" id="KW-1185">Reference proteome</keyword>
<dbReference type="VEuPathDB" id="FungiDB:BDV34DRAFT_219078"/>
<dbReference type="EMBL" id="ML734937">
    <property type="protein sequence ID" value="KAB8211862.1"/>
    <property type="molecule type" value="Genomic_DNA"/>
</dbReference>
<organism evidence="1 2">
    <name type="scientific">Aspergillus parasiticus</name>
    <dbReference type="NCBI Taxonomy" id="5067"/>
    <lineage>
        <taxon>Eukaryota</taxon>
        <taxon>Fungi</taxon>
        <taxon>Dikarya</taxon>
        <taxon>Ascomycota</taxon>
        <taxon>Pezizomycotina</taxon>
        <taxon>Eurotiomycetes</taxon>
        <taxon>Eurotiomycetidae</taxon>
        <taxon>Eurotiales</taxon>
        <taxon>Aspergillaceae</taxon>
        <taxon>Aspergillus</taxon>
        <taxon>Aspergillus subgen. Circumdati</taxon>
    </lineage>
</organism>
<dbReference type="AlphaFoldDB" id="A0A5N6E2V8"/>
<gene>
    <name evidence="1" type="ORF">BDV34DRAFT_219078</name>
</gene>
<name>A0A5N6E2V8_ASPPA</name>
<evidence type="ECO:0000313" key="2">
    <source>
        <dbReference type="Proteomes" id="UP000326532"/>
    </source>
</evidence>